<keyword evidence="2" id="KW-0067">ATP-binding</keyword>
<dbReference type="SUPFAM" id="SSF55781">
    <property type="entry name" value="GAF domain-like"/>
    <property type="match status" value="1"/>
</dbReference>
<dbReference type="InterPro" id="IPR025943">
    <property type="entry name" value="Sigma_54_int_dom_ATP-bd_2"/>
</dbReference>
<dbReference type="InterPro" id="IPR003593">
    <property type="entry name" value="AAA+_ATPase"/>
</dbReference>
<dbReference type="InterPro" id="IPR002078">
    <property type="entry name" value="Sigma_54_int"/>
</dbReference>
<dbReference type="GO" id="GO:0006355">
    <property type="term" value="P:regulation of DNA-templated transcription"/>
    <property type="evidence" value="ECO:0007669"/>
    <property type="project" value="InterPro"/>
</dbReference>
<keyword evidence="5" id="KW-0010">Activator</keyword>
<dbReference type="CDD" id="cd00009">
    <property type="entry name" value="AAA"/>
    <property type="match status" value="1"/>
</dbReference>
<dbReference type="SMART" id="SM00382">
    <property type="entry name" value="AAA"/>
    <property type="match status" value="1"/>
</dbReference>
<dbReference type="PANTHER" id="PTHR32071:SF117">
    <property type="entry name" value="PTS-DEPENDENT DIHYDROXYACETONE KINASE OPERON REGULATORY PROTEIN-RELATED"/>
    <property type="match status" value="1"/>
</dbReference>
<dbReference type="InterPro" id="IPR003018">
    <property type="entry name" value="GAF"/>
</dbReference>
<dbReference type="SUPFAM" id="SSF46689">
    <property type="entry name" value="Homeodomain-like"/>
    <property type="match status" value="1"/>
</dbReference>
<dbReference type="PROSITE" id="PS00688">
    <property type="entry name" value="SIGMA54_INTERACT_3"/>
    <property type="match status" value="1"/>
</dbReference>
<dbReference type="Gene3D" id="1.10.8.60">
    <property type="match status" value="1"/>
</dbReference>
<protein>
    <submittedName>
        <fullName evidence="8">Transcriptional regulator containing GAF, AAA-type ATPase, and DNA-binding Fis domains</fullName>
    </submittedName>
</protein>
<dbReference type="InterPro" id="IPR025944">
    <property type="entry name" value="Sigma_54_int_dom_CS"/>
</dbReference>
<dbReference type="InterPro" id="IPR058031">
    <property type="entry name" value="AAA_lid_NorR"/>
</dbReference>
<dbReference type="RefSeq" id="WP_084069896.1">
    <property type="nucleotide sequence ID" value="NZ_FWXY01000014.1"/>
</dbReference>
<dbReference type="PROSITE" id="PS50045">
    <property type="entry name" value="SIGMA54_INTERACT_4"/>
    <property type="match status" value="1"/>
</dbReference>
<proteinExistence type="predicted"/>
<gene>
    <name evidence="8" type="ORF">SAMN02746065_11416</name>
</gene>
<dbReference type="InterPro" id="IPR025662">
    <property type="entry name" value="Sigma_54_int_dom_ATP-bd_1"/>
</dbReference>
<dbReference type="Pfam" id="PF25601">
    <property type="entry name" value="AAA_lid_14"/>
    <property type="match status" value="1"/>
</dbReference>
<dbReference type="Proteomes" id="UP000192418">
    <property type="component" value="Unassembled WGS sequence"/>
</dbReference>
<dbReference type="OrthoDB" id="9767722at2"/>
<dbReference type="PANTHER" id="PTHR32071">
    <property type="entry name" value="TRANSCRIPTIONAL REGULATORY PROTEIN"/>
    <property type="match status" value="1"/>
</dbReference>
<dbReference type="PROSITE" id="PS00676">
    <property type="entry name" value="SIGMA54_INTERACT_2"/>
    <property type="match status" value="1"/>
</dbReference>
<keyword evidence="6" id="KW-0804">Transcription</keyword>
<dbReference type="SMART" id="SM00065">
    <property type="entry name" value="GAF"/>
    <property type="match status" value="1"/>
</dbReference>
<dbReference type="InterPro" id="IPR009057">
    <property type="entry name" value="Homeodomain-like_sf"/>
</dbReference>
<dbReference type="Gene3D" id="1.10.10.60">
    <property type="entry name" value="Homeodomain-like"/>
    <property type="match status" value="1"/>
</dbReference>
<reference evidence="8 9" key="1">
    <citation type="submission" date="2017-04" db="EMBL/GenBank/DDBJ databases">
        <authorList>
            <person name="Afonso C.L."/>
            <person name="Miller P.J."/>
            <person name="Scott M.A."/>
            <person name="Spackman E."/>
            <person name="Goraichik I."/>
            <person name="Dimitrov K.M."/>
            <person name="Suarez D.L."/>
            <person name="Swayne D.E."/>
        </authorList>
    </citation>
    <scope>NUCLEOTIDE SEQUENCE [LARGE SCALE GENOMIC DNA]</scope>
    <source>
        <strain evidence="8 9">DSM 3385</strain>
    </source>
</reference>
<dbReference type="Pfam" id="PF00158">
    <property type="entry name" value="Sigma54_activat"/>
    <property type="match status" value="1"/>
</dbReference>
<dbReference type="AlphaFoldDB" id="A0A1W2CXY2"/>
<keyword evidence="4 8" id="KW-0238">DNA-binding</keyword>
<evidence type="ECO:0000256" key="6">
    <source>
        <dbReference type="ARBA" id="ARBA00023163"/>
    </source>
</evidence>
<evidence type="ECO:0000259" key="7">
    <source>
        <dbReference type="PROSITE" id="PS50045"/>
    </source>
</evidence>
<name>A0A1W2CXY2_9BACT</name>
<dbReference type="SUPFAM" id="SSF52540">
    <property type="entry name" value="P-loop containing nucleoside triphosphate hydrolases"/>
    <property type="match status" value="1"/>
</dbReference>
<evidence type="ECO:0000313" key="9">
    <source>
        <dbReference type="Proteomes" id="UP000192418"/>
    </source>
</evidence>
<dbReference type="PROSITE" id="PS00675">
    <property type="entry name" value="SIGMA54_INTERACT_1"/>
    <property type="match status" value="1"/>
</dbReference>
<feature type="domain" description="Sigma-54 factor interaction" evidence="7">
    <location>
        <begin position="191"/>
        <end position="421"/>
    </location>
</feature>
<keyword evidence="1" id="KW-0547">Nucleotide-binding</keyword>
<evidence type="ECO:0000256" key="2">
    <source>
        <dbReference type="ARBA" id="ARBA00022840"/>
    </source>
</evidence>
<evidence type="ECO:0000313" key="8">
    <source>
        <dbReference type="EMBL" id="SMC89588.1"/>
    </source>
</evidence>
<sequence length="510" mass="56736">MENFFRDATLAICGSLDIEDALRSCLLSIRKYIPADLLSLHLYKKDTGFLETVAYAKTSVGKKCSFKNKIPDNVMKGIERGPSRGAWLVERLGDYEGTREAAAYMKCTDMAGIIMNLTLGKKLLGVLVVAGKHPDQFSSRHLELLKVLNKPVAVALTNSMRHREAERLKDLLADDSRYFQSELKRRVGQKMIGSELGLKASMQLVQHVAPLNSPVLLLGETGVGKEIFAGAVHNLSPRKDGPMISFNCGAIPPNLIDSELFGYEKGAFTGAVARKRGIFERAQGGTIFLDEIGELAPDAQTRLLRVLQQKEIQRVGGTDNVNLDIRLIAATHRNLKKMMMMGTFREDLFFRLNVFPITIPPLRNRPEDIPALVEHFILEKANEMKLRKPPQVMPDEVALLMAYEWPGNIRELENTIERALILNKKKFLSFGDLQLNSMKELPQADNRTSPALPLPLDVIIANHIRSVLAVTKGKINGKGGAAELLSINPSTLRNRMKKLGIAVNKTVRQD</sequence>
<dbReference type="EMBL" id="FWXY01000014">
    <property type="protein sequence ID" value="SMC89588.1"/>
    <property type="molecule type" value="Genomic_DNA"/>
</dbReference>
<organism evidence="8 9">
    <name type="scientific">Desulfocicer vacuolatum DSM 3385</name>
    <dbReference type="NCBI Taxonomy" id="1121400"/>
    <lineage>
        <taxon>Bacteria</taxon>
        <taxon>Pseudomonadati</taxon>
        <taxon>Thermodesulfobacteriota</taxon>
        <taxon>Desulfobacteria</taxon>
        <taxon>Desulfobacterales</taxon>
        <taxon>Desulfobacteraceae</taxon>
        <taxon>Desulfocicer</taxon>
    </lineage>
</organism>
<dbReference type="InterPro" id="IPR027417">
    <property type="entry name" value="P-loop_NTPase"/>
</dbReference>
<accession>A0A1W2CXY2</accession>
<evidence type="ECO:0000256" key="1">
    <source>
        <dbReference type="ARBA" id="ARBA00022741"/>
    </source>
</evidence>
<dbReference type="STRING" id="1121400.SAMN02746065_11416"/>
<keyword evidence="3" id="KW-0805">Transcription regulation</keyword>
<dbReference type="GO" id="GO:0003677">
    <property type="term" value="F:DNA binding"/>
    <property type="evidence" value="ECO:0007669"/>
    <property type="project" value="UniProtKB-KW"/>
</dbReference>
<keyword evidence="9" id="KW-1185">Reference proteome</keyword>
<dbReference type="Gene3D" id="3.30.450.40">
    <property type="match status" value="1"/>
</dbReference>
<evidence type="ECO:0000256" key="4">
    <source>
        <dbReference type="ARBA" id="ARBA00023125"/>
    </source>
</evidence>
<dbReference type="FunFam" id="3.40.50.300:FF:000006">
    <property type="entry name" value="DNA-binding transcriptional regulator NtrC"/>
    <property type="match status" value="1"/>
</dbReference>
<dbReference type="Gene3D" id="3.40.50.300">
    <property type="entry name" value="P-loop containing nucleotide triphosphate hydrolases"/>
    <property type="match status" value="1"/>
</dbReference>
<dbReference type="GO" id="GO:0005524">
    <property type="term" value="F:ATP binding"/>
    <property type="evidence" value="ECO:0007669"/>
    <property type="project" value="UniProtKB-KW"/>
</dbReference>
<evidence type="ECO:0000256" key="3">
    <source>
        <dbReference type="ARBA" id="ARBA00023015"/>
    </source>
</evidence>
<dbReference type="InterPro" id="IPR029016">
    <property type="entry name" value="GAF-like_dom_sf"/>
</dbReference>
<evidence type="ECO:0000256" key="5">
    <source>
        <dbReference type="ARBA" id="ARBA00023159"/>
    </source>
</evidence>